<dbReference type="InterPro" id="IPR045289">
    <property type="entry name" value="At4g14310-like"/>
</dbReference>
<dbReference type="PANTHER" id="PTHR35492:SF1">
    <property type="entry name" value="TRANSDUCIN_WD40 REPEAT-LIKE SUPERFAMILY PROTEIN"/>
    <property type="match status" value="1"/>
</dbReference>
<feature type="compositionally biased region" description="Polar residues" evidence="1">
    <location>
        <begin position="49"/>
        <end position="63"/>
    </location>
</feature>
<keyword evidence="4" id="KW-1185">Reference proteome</keyword>
<dbReference type="InterPro" id="IPR015943">
    <property type="entry name" value="WD40/YVTN_repeat-like_dom_sf"/>
</dbReference>
<feature type="region of interest" description="Disordered" evidence="1">
    <location>
        <begin position="179"/>
        <end position="217"/>
    </location>
</feature>
<dbReference type="InterPro" id="IPR057442">
    <property type="entry name" value="Beta-prop_At4g14310"/>
</dbReference>
<evidence type="ECO:0000256" key="1">
    <source>
        <dbReference type="SAM" id="MobiDB-lite"/>
    </source>
</evidence>
<name>S8C5I4_9LAMI</name>
<protein>
    <recommendedName>
        <fullName evidence="2">At4g14310 8-bladed propeller domain-containing protein</fullName>
    </recommendedName>
</protein>
<dbReference type="Pfam" id="PF25465">
    <property type="entry name" value="Beta-prop_At4g14310"/>
    <property type="match status" value="1"/>
</dbReference>
<dbReference type="SUPFAM" id="SSF69322">
    <property type="entry name" value="Tricorn protease domain 2"/>
    <property type="match status" value="1"/>
</dbReference>
<feature type="domain" description="At4g14310 8-bladed propeller" evidence="2">
    <location>
        <begin position="569"/>
        <end position="847"/>
    </location>
</feature>
<dbReference type="AlphaFoldDB" id="S8C5I4"/>
<evidence type="ECO:0000313" key="3">
    <source>
        <dbReference type="EMBL" id="EPS61994.1"/>
    </source>
</evidence>
<gene>
    <name evidence="3" type="ORF">M569_12796</name>
</gene>
<evidence type="ECO:0000259" key="2">
    <source>
        <dbReference type="Pfam" id="PF25465"/>
    </source>
</evidence>
<feature type="non-terminal residue" evidence="3">
    <location>
        <position position="852"/>
    </location>
</feature>
<feature type="region of interest" description="Disordered" evidence="1">
    <location>
        <begin position="344"/>
        <end position="365"/>
    </location>
</feature>
<dbReference type="EMBL" id="AUSU01006460">
    <property type="protein sequence ID" value="EPS61994.1"/>
    <property type="molecule type" value="Genomic_DNA"/>
</dbReference>
<reference evidence="3 4" key="1">
    <citation type="journal article" date="2013" name="BMC Genomics">
        <title>The miniature genome of a carnivorous plant Genlisea aurea contains a low number of genes and short non-coding sequences.</title>
        <authorList>
            <person name="Leushkin E.V."/>
            <person name="Sutormin R.A."/>
            <person name="Nabieva E.R."/>
            <person name="Penin A.A."/>
            <person name="Kondrashov A.S."/>
            <person name="Logacheva M.D."/>
        </authorList>
    </citation>
    <scope>NUCLEOTIDE SEQUENCE [LARGE SCALE GENOMIC DNA]</scope>
</reference>
<feature type="compositionally biased region" description="Polar residues" evidence="1">
    <location>
        <begin position="344"/>
        <end position="363"/>
    </location>
</feature>
<feature type="non-terminal residue" evidence="3">
    <location>
        <position position="1"/>
    </location>
</feature>
<dbReference type="OrthoDB" id="1907242at2759"/>
<dbReference type="PANTHER" id="PTHR35492">
    <property type="entry name" value="TRANSDUCIN/WD40 REPEAT-LIKE SUPERFAMILY PROTEIN"/>
    <property type="match status" value="1"/>
</dbReference>
<sequence>AVKKCMSAGKENSRSKSRIRPATQKPSLRPMERIDKPAAVSDVSRARKSTSSVPRGRSSTSPSEVRRIASDLRGNTSFHGPSAVAKGKSSSLSEKKSNSKLMNVSGDVSQENEKMKIASVGNSTDEKKNDLNMILKLVNDLSIENQVSNTSGEIFDESGTKSRKKRELQVHIRCKKDIEKPISASASDIESSDRPKRRPSSSLSNSSSRQNSVHKYPSKLHEKLAHLEGKVKQIASDIKRTKEMLDMNNTDASKMILSDIQEKISGIEKAMVHVVKKGEDVKRGCSNKACENSDEGNKAEMNVNKLEDRLFPHHRLMRDRKTILKPSGSGDSGTKLSADAVSLETLSSSRKTEENVSPDSNKVQEMDESVASTAAIRSAALNLLCGKDEVNSLLISDENLNDFDQENENNDIALDEEDDKDNSSSMQNDIGSKPATAGWFVSEGDGVLLAHGDGSCSFYDIANDEVYIYNVGRFHSIIKAEYKPPPSIFPNLWRDCWIIRAPGSDGCSAKYVVAASAGNSGESGFCSWDFYSKNIRAFHFKSDDWNLRTVLAPLPTNNTSRTSSFTAFENWYRPCGPLIVSASSSQRKVRVFDIRDGDEVMQWELNKPVLAMDYSSPLQWRNRGKVVITESDSISLWDVASLNSQALLSIPSLRRTSAIYVNNTDAEFGGGIRQRISSRDSEGNDGVFCTCDSINVLDFRQPTGIGLRIPKIGFSMHSAFCHGNDAVYIGCTGLTSSSASKKPLSSIQQYSIRKQKLVCSYTLPETNAHRKSTEPAQVWGNDANYVMGICDLGLFVFDSLKDDGVIQQQQQQYSTTGKEVTGRDDLYSPCFDYCSSRVLIISRDRPASWRYL</sequence>
<evidence type="ECO:0000313" key="4">
    <source>
        <dbReference type="Proteomes" id="UP000015453"/>
    </source>
</evidence>
<feature type="region of interest" description="Disordered" evidence="1">
    <location>
        <begin position="1"/>
        <end position="125"/>
    </location>
</feature>
<comment type="caution">
    <text evidence="3">The sequence shown here is derived from an EMBL/GenBank/DDBJ whole genome shotgun (WGS) entry which is preliminary data.</text>
</comment>
<organism evidence="3 4">
    <name type="scientific">Genlisea aurea</name>
    <dbReference type="NCBI Taxonomy" id="192259"/>
    <lineage>
        <taxon>Eukaryota</taxon>
        <taxon>Viridiplantae</taxon>
        <taxon>Streptophyta</taxon>
        <taxon>Embryophyta</taxon>
        <taxon>Tracheophyta</taxon>
        <taxon>Spermatophyta</taxon>
        <taxon>Magnoliopsida</taxon>
        <taxon>eudicotyledons</taxon>
        <taxon>Gunneridae</taxon>
        <taxon>Pentapetalae</taxon>
        <taxon>asterids</taxon>
        <taxon>lamiids</taxon>
        <taxon>Lamiales</taxon>
        <taxon>Lentibulariaceae</taxon>
        <taxon>Genlisea</taxon>
    </lineage>
</organism>
<proteinExistence type="predicted"/>
<accession>S8C5I4</accession>
<dbReference type="Gene3D" id="2.130.10.10">
    <property type="entry name" value="YVTN repeat-like/Quinoprotein amine dehydrogenase"/>
    <property type="match status" value="1"/>
</dbReference>
<dbReference type="Proteomes" id="UP000015453">
    <property type="component" value="Unassembled WGS sequence"/>
</dbReference>
<feature type="compositionally biased region" description="Low complexity" evidence="1">
    <location>
        <begin position="200"/>
        <end position="211"/>
    </location>
</feature>